<feature type="compositionally biased region" description="Pro residues" evidence="1">
    <location>
        <begin position="467"/>
        <end position="486"/>
    </location>
</feature>
<feature type="region of interest" description="Disordered" evidence="1">
    <location>
        <begin position="429"/>
        <end position="493"/>
    </location>
</feature>
<evidence type="ECO:0000313" key="3">
    <source>
        <dbReference type="Proteomes" id="UP001295684"/>
    </source>
</evidence>
<name>A0AAD1U811_EUPCR</name>
<feature type="compositionally biased region" description="Pro residues" evidence="1">
    <location>
        <begin position="438"/>
        <end position="448"/>
    </location>
</feature>
<protein>
    <submittedName>
        <fullName evidence="2">Uncharacterized protein</fullName>
    </submittedName>
</protein>
<keyword evidence="3" id="KW-1185">Reference proteome</keyword>
<reference evidence="2" key="1">
    <citation type="submission" date="2023-07" db="EMBL/GenBank/DDBJ databases">
        <authorList>
            <consortium name="AG Swart"/>
            <person name="Singh M."/>
            <person name="Singh A."/>
            <person name="Seah K."/>
            <person name="Emmerich C."/>
        </authorList>
    </citation>
    <scope>NUCLEOTIDE SEQUENCE</scope>
    <source>
        <strain evidence="2">DP1</strain>
    </source>
</reference>
<accession>A0AAD1U811</accession>
<feature type="compositionally biased region" description="Polar residues" evidence="1">
    <location>
        <begin position="506"/>
        <end position="519"/>
    </location>
</feature>
<dbReference type="EMBL" id="CAMPGE010001964">
    <property type="protein sequence ID" value="CAI2360769.1"/>
    <property type="molecule type" value="Genomic_DNA"/>
</dbReference>
<proteinExistence type="predicted"/>
<feature type="region of interest" description="Disordered" evidence="1">
    <location>
        <begin position="506"/>
        <end position="530"/>
    </location>
</feature>
<evidence type="ECO:0000313" key="2">
    <source>
        <dbReference type="EMBL" id="CAI2360769.1"/>
    </source>
</evidence>
<dbReference type="AlphaFoldDB" id="A0AAD1U811"/>
<organism evidence="2 3">
    <name type="scientific">Euplotes crassus</name>
    <dbReference type="NCBI Taxonomy" id="5936"/>
    <lineage>
        <taxon>Eukaryota</taxon>
        <taxon>Sar</taxon>
        <taxon>Alveolata</taxon>
        <taxon>Ciliophora</taxon>
        <taxon>Intramacronucleata</taxon>
        <taxon>Spirotrichea</taxon>
        <taxon>Hypotrichia</taxon>
        <taxon>Euplotida</taxon>
        <taxon>Euplotidae</taxon>
        <taxon>Moneuplotes</taxon>
    </lineage>
</organism>
<comment type="caution">
    <text evidence="2">The sequence shown here is derived from an EMBL/GenBank/DDBJ whole genome shotgun (WGS) entry which is preliminary data.</text>
</comment>
<gene>
    <name evidence="2" type="ORF">ECRASSUSDP1_LOCUS2074</name>
</gene>
<evidence type="ECO:0000256" key="1">
    <source>
        <dbReference type="SAM" id="MobiDB-lite"/>
    </source>
</evidence>
<sequence length="530" mass="60826">MNISRSKSQPGDKFTSKIHANITSKSRYNINQNLQNNYATKKDLKELKKKNIVLAKADVLRKKQIKAAIKELAKANKEMIEFQKSRKNNPSAKKLNILAISEKLKLKLKKESDREVEIKKNIKIRALQKMLNTNETDLAKLETMHDQKVDSEHEKSKLLTDEVTIMTEKPKVSEVGTETDIGYNNLLRPVRADRLRSSDSLPKLIQQSVQYDSVEGLENETPFSYSKGFQALEEIGEEHLQEYYSLCSLIRDETPDDKIMSLKYNEHQNRFKNHKKLNFKPNDVFNLTKSIQNSEQKMKTKKLKCKILKEINQNYSKIMSFSKNRTVKRFQASILKVSSVKPKFKHKNKQTMTQPDMLSLLNKLKDYLLKGKIIENKLQENNSFEVVRKTSILETKCDKKSRKTNLSRKQRREIEKRLIMIDRISKSCSNSISHPPHSKPPSLHPPPTTSADAPDTFSSYQKIPLLPSIPLPNPSSHPYHPLPPPLSNVTPSLTYSPSQISFRLLPSLSQSPKRSTLPVTTGRVLQSGDK</sequence>
<dbReference type="Proteomes" id="UP001295684">
    <property type="component" value="Unassembled WGS sequence"/>
</dbReference>